<accession>A0ABR1BCT4</accession>
<comment type="caution">
    <text evidence="4">The sequence shown here is derived from an EMBL/GenBank/DDBJ whole genome shotgun (WGS) entry which is preliminary data.</text>
</comment>
<evidence type="ECO:0000313" key="5">
    <source>
        <dbReference type="Proteomes" id="UP001359485"/>
    </source>
</evidence>
<dbReference type="InterPro" id="IPR019441">
    <property type="entry name" value="FMP27/BLTP2/Hobbit_GFWDK_RBG"/>
</dbReference>
<dbReference type="SMART" id="SM01214">
    <property type="entry name" value="Fmp27_GFWDK"/>
    <property type="match status" value="1"/>
</dbReference>
<feature type="region of interest" description="Disordered" evidence="2">
    <location>
        <begin position="1522"/>
        <end position="1556"/>
    </location>
</feature>
<feature type="coiled-coil region" evidence="1">
    <location>
        <begin position="1852"/>
        <end position="1898"/>
    </location>
</feature>
<keyword evidence="5" id="KW-1185">Reference proteome</keyword>
<keyword evidence="1" id="KW-0175">Coiled coil</keyword>
<name>A0ABR1BCT4_POLSC</name>
<evidence type="ECO:0000259" key="3">
    <source>
        <dbReference type="SMART" id="SM01214"/>
    </source>
</evidence>
<feature type="compositionally biased region" description="Polar residues" evidence="2">
    <location>
        <begin position="1541"/>
        <end position="1556"/>
    </location>
</feature>
<dbReference type="EMBL" id="JAWJWF010000002">
    <property type="protein sequence ID" value="KAK6638174.1"/>
    <property type="molecule type" value="Genomic_DNA"/>
</dbReference>
<proteinExistence type="predicted"/>
<gene>
    <name evidence="4" type="ORF">RUM44_008602</name>
</gene>
<reference evidence="4 5" key="1">
    <citation type="submission" date="2023-09" db="EMBL/GenBank/DDBJ databases">
        <title>Genomes of two closely related lineages of the louse Polyplax serrata with different host specificities.</title>
        <authorList>
            <person name="Martinu J."/>
            <person name="Tarabai H."/>
            <person name="Stefka J."/>
            <person name="Hypsa V."/>
        </authorList>
    </citation>
    <scope>NUCLEOTIDE SEQUENCE [LARGE SCALE GENOMIC DNA]</scope>
    <source>
        <strain evidence="4">98ZLc_SE</strain>
    </source>
</reference>
<dbReference type="PANTHER" id="PTHR15678:SF6">
    <property type="entry name" value="BRIDGE-LIKE LIPID TRANSFER PROTEIN FAMILY MEMBER 2"/>
    <property type="match status" value="1"/>
</dbReference>
<feature type="region of interest" description="Disordered" evidence="2">
    <location>
        <begin position="2079"/>
        <end position="2104"/>
    </location>
</feature>
<protein>
    <recommendedName>
        <fullName evidence="3">FMP27/BLTP2/Hobbit GFWDK motif-containing RBG unit domain-containing protein</fullName>
    </recommendedName>
</protein>
<dbReference type="PANTHER" id="PTHR15678">
    <property type="entry name" value="ANTIGEN MLAA-22-RELATED"/>
    <property type="match status" value="1"/>
</dbReference>
<sequence length="2274" mass="259321">MGGFLILILFFCLIYGGISWVLPKLLTWLCKRKYKVKVEIGRIGIPYFVLHDVCISRNGFSIHIEEIYFRSSFFSSEVTKLVSVIIKDVRINKDISSYPSRENDLVSNKLSFHNQKIPPAILTFVQFMAVHVYNINAMLLRKESPEWLVHATAAEVHLDGSIIHNARTLLVNVAIVSTTAKLLRHAVEANPQTCLAELSFGISLEGTIIAQGPLSVEKLYVEIENVKSVINKGIYKFAQRNKQKGKVDKVLETVASYPDNNMFFRFFPLIPKNFTLKMGNSTLNGMGEDNRLDFSSSLQCLMLNTQVNQSTSLTPVKEPPKNLPQIFLSLVVDNFCVKCNRENLVEMNKLAVDGKYEESVLFVYLALDTLCVSYHHRVLLPWIVNNFSRQNETTGAANLPNPGVLKVVSRKSWFESFCDSCQISGRVELRKVSFWLNLPEEPTVTSVGFTRTEILLDRMNDLRGSAYESPLGKLFFADKHWNLEWITESCWCKIGSSLLNADPPMLKKYHTWGTPFFVGVLVVKARSQGQSEIKVNTMVDLLRMEWSLTTSQLIVQTLKCVSEYQLNMPKKPKKLTNTKRNFFFTNSIACNNVNTFFMVDKKVCLMTRLDKINVDNHRGKIGVVMEGGKMSSMLPTAIQYRCVKSEEIKSMYAHVKLARVSLKNNNKEISCQIQEQVRLKWCANLHLKILTLVTEISNFVQSLKSSLRHDSESISTTTTEKSDKPLTWIVGVKGDLHLHLAVGSGHEMTVVCSDLMMGNLSNYVGGETSVLKIIIDDSQIFTFEVLRVNRILEDEHIKEERGKTEGLILDKNKIWAVAVDSFKATFPHEHNYADAVQNEFVTLWKWLKLIHKKKKSAFTADSPLPCDLSIKVKDFLFEMSDDAFEVKLRDNYELLEDEYQESLKREQMLDAKVRELSKTHLSMPASKIEELYESLRRKNAEIYIQRSKQISKQSPARTRLLAWSMKDVMIISLADPSIHGAENVVKVMTEVDPESLWPEEGLEFSTLWCRYVSASCSEWKVQLRDFPQPFLDIRSFHIFGRLCGAEQEATKRAKREVVIDLGEPFGDLIIDRSMTALKFYHDFNCNVAYFSYAFGPCWEPVLAQCNLSFEKISPPSKDPSPPLPFWDKMRLLFHGRLTMFVHQLTMLLHASLDPYNTTEEMELKWTKVAMDWTNAKVIFQGDFDVNVKTASKYDDRRLLHLPNLKLTLKMHWVCLADPNDHHAVMPCAPDKLPEYSSNQEHDSFRAFRSQNLNVSLSLETKPIPNSKNCEIDCPNASLFGSTLRWCENLKLILSGITLSFNKNIPLPSELPWCTNVTGIIILGVTRPTKRGAIFRNIRSRKKQLSRHYRKVRILLGFHKFQVFYWMSFAKQIGLELLGGRITFNSEHILNITPVDDVLKHRARAEWSVMCMNCDLNDVEIWLKSALQGTGNEVLSMLQPVEKCYCLSVAKVSYVREMVLHRRTADLLNTSDRGVSSKDIPTHRLVVYDLKGAWTKKNRDVAFTLFDAFMKSKQLKKNLSTESLKQFRSDGTNKSRAPKLNDSLTTSALAATSPSPMTKAQSGNAALMLQQLIAEVGNKPEAYSDDLSSQSTGQQLQGLQACQEDDVVHKNWLIALVNSQVLLKGCETKGYVILSAAKAEILQRIHSPIWKDGTLVSKTTWVGSLECMQYYATVAARESDKIDENIMWVTVDNIQEKDCSVAVIADLPDVPHLVGSGQSVGGIVTETVGASSIDEGKGNPVQLQRIVSRCKCEFFYARFGDTSIDPNTLEEVPPLPIEENTPWEKKETAVDAFTLMHHDLNVCTNSLQYAMILDIVNHLLLYVDPKRKELYERLQRMRFQLALHSTEDQRAPIQVLQNQVRSLVSKLRRLEKEAYLLQKQLSEDNSNELIIEMKNLNQEVFDCKELLTTQSEELDMMLSCYKESQLSANQRLATTKGDAPVKAVRANEIVFKYAKWRLTEADGQLGIADLVLTNFLYTKNSKSDDSVEHLLELDYVRMTNLLPNQVYTEVLTPSEMQSNMPIDRKRSVRVYCREKAPVGGISVKEHFEINVAPLTIGLTKKFYNTMVAFCFPGRDPDTIDGDNLDDVDDQQQKGSKKSKGGSKKGKETNFYVKIDDDVEKMKERAEKNKLFIYIKIPEVPVRVSYKGSKEKNLEDIRDFSLVIPTLEYHNVTWTWLDLLLAMKTDSRRVILSQAIKQKLQIKSSKGNKEEGSPQEEDKARMLFGTRVVVSFSRTGTEWKFTYCRREKSEKEHFQAKKIKNKLIAFSFTEDTSRFY</sequence>
<organism evidence="4 5">
    <name type="scientific">Polyplax serrata</name>
    <name type="common">Common mouse louse</name>
    <dbReference type="NCBI Taxonomy" id="468196"/>
    <lineage>
        <taxon>Eukaryota</taxon>
        <taxon>Metazoa</taxon>
        <taxon>Ecdysozoa</taxon>
        <taxon>Arthropoda</taxon>
        <taxon>Hexapoda</taxon>
        <taxon>Insecta</taxon>
        <taxon>Pterygota</taxon>
        <taxon>Neoptera</taxon>
        <taxon>Paraneoptera</taxon>
        <taxon>Psocodea</taxon>
        <taxon>Troctomorpha</taxon>
        <taxon>Phthiraptera</taxon>
        <taxon>Anoplura</taxon>
        <taxon>Polyplacidae</taxon>
        <taxon>Polyplax</taxon>
    </lineage>
</organism>
<feature type="domain" description="FMP27/BLTP2/Hobbit GFWDK motif-containing RBG unit" evidence="3">
    <location>
        <begin position="1025"/>
        <end position="1157"/>
    </location>
</feature>
<dbReference type="Pfam" id="PF10344">
    <property type="entry name" value="Hobbit"/>
    <property type="match status" value="1"/>
</dbReference>
<dbReference type="Proteomes" id="UP001359485">
    <property type="component" value="Unassembled WGS sequence"/>
</dbReference>
<feature type="compositionally biased region" description="Basic residues" evidence="2">
    <location>
        <begin position="2093"/>
        <end position="2102"/>
    </location>
</feature>
<evidence type="ECO:0000256" key="2">
    <source>
        <dbReference type="SAM" id="MobiDB-lite"/>
    </source>
</evidence>
<evidence type="ECO:0000313" key="4">
    <source>
        <dbReference type="EMBL" id="KAK6638174.1"/>
    </source>
</evidence>
<feature type="compositionally biased region" description="Acidic residues" evidence="2">
    <location>
        <begin position="2079"/>
        <end position="2088"/>
    </location>
</feature>
<dbReference type="InterPro" id="IPR045167">
    <property type="entry name" value="Hobbit"/>
</dbReference>
<evidence type="ECO:0000256" key="1">
    <source>
        <dbReference type="SAM" id="Coils"/>
    </source>
</evidence>